<gene>
    <name evidence="2" type="ORF">NEZAVI_LOCUS14419</name>
</gene>
<proteinExistence type="predicted"/>
<dbReference type="InterPro" id="IPR038606">
    <property type="entry name" value="To_sf"/>
</dbReference>
<dbReference type="PANTHER" id="PTHR11008">
    <property type="entry name" value="PROTEIN TAKEOUT-LIKE PROTEIN"/>
    <property type="match status" value="1"/>
</dbReference>
<dbReference type="Proteomes" id="UP001152798">
    <property type="component" value="Chromosome 6"/>
</dbReference>
<protein>
    <submittedName>
        <fullName evidence="2">Uncharacterized protein</fullName>
    </submittedName>
</protein>
<reference evidence="2" key="1">
    <citation type="submission" date="2022-01" db="EMBL/GenBank/DDBJ databases">
        <authorList>
            <person name="King R."/>
        </authorList>
    </citation>
    <scope>NUCLEOTIDE SEQUENCE</scope>
</reference>
<feature type="chain" id="PRO_5040299143" evidence="1">
    <location>
        <begin position="21"/>
        <end position="243"/>
    </location>
</feature>
<dbReference type="SMART" id="SM00700">
    <property type="entry name" value="JHBP"/>
    <property type="match status" value="1"/>
</dbReference>
<dbReference type="Pfam" id="PF06585">
    <property type="entry name" value="JHBP"/>
    <property type="match status" value="1"/>
</dbReference>
<evidence type="ECO:0000313" key="3">
    <source>
        <dbReference type="Proteomes" id="UP001152798"/>
    </source>
</evidence>
<evidence type="ECO:0000313" key="2">
    <source>
        <dbReference type="EMBL" id="CAH1406495.1"/>
    </source>
</evidence>
<evidence type="ECO:0000256" key="1">
    <source>
        <dbReference type="SAM" id="SignalP"/>
    </source>
</evidence>
<feature type="signal peptide" evidence="1">
    <location>
        <begin position="1"/>
        <end position="20"/>
    </location>
</feature>
<dbReference type="OrthoDB" id="6608307at2759"/>
<name>A0A9P0MW35_NEZVI</name>
<dbReference type="InterPro" id="IPR010562">
    <property type="entry name" value="Haemolymph_juvenile_hormone-bd"/>
</dbReference>
<accession>A0A9P0MW35</accession>
<keyword evidence="3" id="KW-1185">Reference proteome</keyword>
<keyword evidence="1" id="KW-0732">Signal</keyword>
<dbReference type="PANTHER" id="PTHR11008:SF41">
    <property type="entry name" value="RE70318P"/>
    <property type="match status" value="1"/>
</dbReference>
<dbReference type="Gene3D" id="3.15.10.30">
    <property type="entry name" value="Haemolymph juvenile hormone binding protein"/>
    <property type="match status" value="1"/>
</dbReference>
<sequence length="243" mass="26901">MVGLYISLLFLPLILTSSDGKVTLCSRSGHQSEHCIRNGLNAIISSLVKKWKEKGSIDPLLVGSVETDYFNEASSSDISLVLKDVVVSGLSSTVLRQVKWKNLEEGKLELMCKTDWLSGTGSYWSDGYVSTFPVQSHGIFNITLGELTSLVILHLDRSGKHLKIRELKLDTMPSTIDIQTGRQLDGNNALGETLNMFLNENSFELFELLKPKLLPYFSAKIKDMSNSILLVTPTQSILPIPNV</sequence>
<dbReference type="EMBL" id="OV725082">
    <property type="protein sequence ID" value="CAH1406495.1"/>
    <property type="molecule type" value="Genomic_DNA"/>
</dbReference>
<dbReference type="AlphaFoldDB" id="A0A9P0MW35"/>
<organism evidence="2 3">
    <name type="scientific">Nezara viridula</name>
    <name type="common">Southern green stink bug</name>
    <name type="synonym">Cimex viridulus</name>
    <dbReference type="NCBI Taxonomy" id="85310"/>
    <lineage>
        <taxon>Eukaryota</taxon>
        <taxon>Metazoa</taxon>
        <taxon>Ecdysozoa</taxon>
        <taxon>Arthropoda</taxon>
        <taxon>Hexapoda</taxon>
        <taxon>Insecta</taxon>
        <taxon>Pterygota</taxon>
        <taxon>Neoptera</taxon>
        <taxon>Paraneoptera</taxon>
        <taxon>Hemiptera</taxon>
        <taxon>Heteroptera</taxon>
        <taxon>Panheteroptera</taxon>
        <taxon>Pentatomomorpha</taxon>
        <taxon>Pentatomoidea</taxon>
        <taxon>Pentatomidae</taxon>
        <taxon>Pentatominae</taxon>
        <taxon>Nezara</taxon>
    </lineage>
</organism>